<name>A0A7I8V589_9ANNE</name>
<dbReference type="GO" id="GO:0005524">
    <property type="term" value="F:ATP binding"/>
    <property type="evidence" value="ECO:0007669"/>
    <property type="project" value="InterPro"/>
</dbReference>
<evidence type="ECO:0000259" key="2">
    <source>
        <dbReference type="PROSITE" id="PS50011"/>
    </source>
</evidence>
<reference evidence="3 4" key="1">
    <citation type="submission" date="2020-08" db="EMBL/GenBank/DDBJ databases">
        <authorList>
            <person name="Hejnol A."/>
        </authorList>
    </citation>
    <scope>NUCLEOTIDE SEQUENCE [LARGE SCALE GENOMIC DNA]</scope>
</reference>
<accession>A0A7I8V589</accession>
<evidence type="ECO:0000256" key="1">
    <source>
        <dbReference type="SAM" id="Coils"/>
    </source>
</evidence>
<sequence>MSSLILSARLEDEDRRKELRSLLEELLATLEDVDESVQRELIEENIIRNSLKEDFKRVTQTLTRHACVLVVSGSNSPCSTNIVNKLLTTEVLPTSLPPTYTIRFGEKPSARIITEEGRVYEIDALDIPCAQQLAISMLDIPGNLRALDICIPNDLLELKVTIASMPPQDRLLENYLADHDLFAFVYVSADSPSEDKHLEGLLDRINEPRASVIVYMSEEDDSKVSEKEAMSLQAEHFITASSSHLTDEEILQICNKVDEAAKSALRTRTEVVFEWLERMTNRALHIVAAHVAWDEMNTLELRERHHALSMSLERIERDADKTISELEKTLDEEIRIATMNLVSYLNNSNTHAKMSMWSKDHLPYTQHSDLWPNVETKLHGHVEQRIANVLREWDERTQLLRKIYSRIRDSCREKLMPIESQLANTTKVLEGDMPTLLSVNDEDVTRTINVSELSRPTKSTSFPLIKKLRQRGDFLSYCRDREKYMRDYSMKMLETISNECIVTKYVEDQLQILRQTLSNARAIIPHIIHDTRRVMHSLAADRRKCAEITSRHKCINALAPLLKEKIAKFANQYVRKYDIDSESVIIGNICGKSTWSLLKEGSWNGAECTVKLYTGNVSARHIASEEHILKRVKHPYVAFLLGSLPVENAPALLIEQHLKSARSFAWRRRVPKAGRIHTLSVGRRILEQTSLALEFLHTKKLVHIEVRLDSIMIDAQSNKVQLCHLGSARPIDIKEGENVSVYLAPEVIRGGTYTSPADVYGIALAAYELWHNTIVTDIDTVKAELNNDTSDFLDCPYRDLIKRSLIEDKNCRPVIGEWIDAVRSPLSFEEDSDKESD</sequence>
<feature type="coiled-coil region" evidence="1">
    <location>
        <begin position="16"/>
        <end position="43"/>
    </location>
</feature>
<dbReference type="PANTHER" id="PTHR26392:SF92">
    <property type="entry name" value="PROTEIN KINASE DOMAIN-CONTAINING PROTEIN"/>
    <property type="match status" value="1"/>
</dbReference>
<dbReference type="SMART" id="SM00220">
    <property type="entry name" value="S_TKc"/>
    <property type="match status" value="1"/>
</dbReference>
<evidence type="ECO:0000313" key="3">
    <source>
        <dbReference type="EMBL" id="CAD5110779.1"/>
    </source>
</evidence>
<comment type="caution">
    <text evidence="3">The sequence shown here is derived from an EMBL/GenBank/DDBJ whole genome shotgun (WGS) entry which is preliminary data.</text>
</comment>
<evidence type="ECO:0000313" key="4">
    <source>
        <dbReference type="Proteomes" id="UP000549394"/>
    </source>
</evidence>
<dbReference type="Proteomes" id="UP000549394">
    <property type="component" value="Unassembled WGS sequence"/>
</dbReference>
<dbReference type="Gene3D" id="1.10.510.10">
    <property type="entry name" value="Transferase(Phosphotransferase) domain 1"/>
    <property type="match status" value="1"/>
</dbReference>
<dbReference type="OrthoDB" id="8927528at2759"/>
<gene>
    <name evidence="3" type="ORF">DGYR_LOCUS140</name>
</gene>
<dbReference type="AlphaFoldDB" id="A0A7I8V589"/>
<dbReference type="EMBL" id="CAJFCJ010000001">
    <property type="protein sequence ID" value="CAD5110779.1"/>
    <property type="molecule type" value="Genomic_DNA"/>
</dbReference>
<dbReference type="InterPro" id="IPR011009">
    <property type="entry name" value="Kinase-like_dom_sf"/>
</dbReference>
<proteinExistence type="predicted"/>
<dbReference type="PANTHER" id="PTHR26392">
    <property type="entry name" value="MITOGEN-ACTIVATED PROTEIN KINASE KINASE KINASE 7-RELATED"/>
    <property type="match status" value="1"/>
</dbReference>
<dbReference type="PROSITE" id="PS50011">
    <property type="entry name" value="PROTEIN_KINASE_DOM"/>
    <property type="match status" value="1"/>
</dbReference>
<dbReference type="Pfam" id="PF00069">
    <property type="entry name" value="Pkinase"/>
    <property type="match status" value="1"/>
</dbReference>
<dbReference type="GO" id="GO:0004672">
    <property type="term" value="F:protein kinase activity"/>
    <property type="evidence" value="ECO:0007669"/>
    <property type="project" value="InterPro"/>
</dbReference>
<protein>
    <submittedName>
        <fullName evidence="3">DgyrCDS145</fullName>
    </submittedName>
</protein>
<keyword evidence="1" id="KW-0175">Coiled coil</keyword>
<feature type="domain" description="Protein kinase" evidence="2">
    <location>
        <begin position="584"/>
        <end position="827"/>
    </location>
</feature>
<keyword evidence="4" id="KW-1185">Reference proteome</keyword>
<dbReference type="InterPro" id="IPR000719">
    <property type="entry name" value="Prot_kinase_dom"/>
</dbReference>
<organism evidence="3 4">
    <name type="scientific">Dimorphilus gyrociliatus</name>
    <dbReference type="NCBI Taxonomy" id="2664684"/>
    <lineage>
        <taxon>Eukaryota</taxon>
        <taxon>Metazoa</taxon>
        <taxon>Spiralia</taxon>
        <taxon>Lophotrochozoa</taxon>
        <taxon>Annelida</taxon>
        <taxon>Polychaeta</taxon>
        <taxon>Polychaeta incertae sedis</taxon>
        <taxon>Dinophilidae</taxon>
        <taxon>Dimorphilus</taxon>
    </lineage>
</organism>
<dbReference type="SUPFAM" id="SSF56112">
    <property type="entry name" value="Protein kinase-like (PK-like)"/>
    <property type="match status" value="1"/>
</dbReference>